<feature type="region of interest" description="Disordered" evidence="1">
    <location>
        <begin position="300"/>
        <end position="350"/>
    </location>
</feature>
<evidence type="ECO:0000313" key="2">
    <source>
        <dbReference type="EMBL" id="KIW00741.1"/>
    </source>
</evidence>
<feature type="compositionally biased region" description="Basic and acidic residues" evidence="1">
    <location>
        <begin position="317"/>
        <end position="329"/>
    </location>
</feature>
<sequence>MDSKHKDTKAHAQTQEQGQNYDRENSLDRDDELPSYQDCTPGPSNIYPQSTGASATPTIGPTVSQPFNFPLTNEASPPDYSSPSAIQRPIAIPQQWADLSSPFLPAYAPILLNYGIPASSWYSFLDTVSAFLTDTVGKRAVRHAGDIAASVGRVPKQFGKEVVANFKDTVKEIGYQAKRGNPIGVVSGVIGGAVGLSLGTATKVVGSVFSLPGAAVAAGANPKTPLERVQAYAQAANKDWFHKRGLHAHILNTALLADLVHVPTHHILDAVNATSDDPENVMKALRDLIEGVELRNDPVSKSNVEVESQLSPSGFPVEKKSSVEQDEHPIAGPSTASRPHASLAKEEKSGVRLKISPTTLWLVVVREDLHEQLAKK</sequence>
<dbReference type="PANTHER" id="PTHR38887">
    <property type="entry name" value="CHROMOSOME 21, WHOLE GENOME SHOTGUN SEQUENCE"/>
    <property type="match status" value="1"/>
</dbReference>
<feature type="compositionally biased region" description="Polar residues" evidence="1">
    <location>
        <begin position="300"/>
        <end position="312"/>
    </location>
</feature>
<gene>
    <name evidence="2" type="ORF">PV09_07725</name>
</gene>
<feature type="compositionally biased region" description="Polar residues" evidence="1">
    <location>
        <begin position="42"/>
        <end position="85"/>
    </location>
</feature>
<dbReference type="EMBL" id="KN847560">
    <property type="protein sequence ID" value="KIW00741.1"/>
    <property type="molecule type" value="Genomic_DNA"/>
</dbReference>
<dbReference type="RefSeq" id="XP_016210610.1">
    <property type="nucleotide sequence ID" value="XM_016361531.1"/>
</dbReference>
<accession>A0A0D1XEV9</accession>
<proteinExistence type="predicted"/>
<dbReference type="VEuPathDB" id="FungiDB:PV09_07725"/>
<keyword evidence="3" id="KW-1185">Reference proteome</keyword>
<protein>
    <submittedName>
        <fullName evidence="2">Uncharacterized protein</fullName>
    </submittedName>
</protein>
<feature type="region of interest" description="Disordered" evidence="1">
    <location>
        <begin position="1"/>
        <end position="85"/>
    </location>
</feature>
<organism evidence="2 3">
    <name type="scientific">Verruconis gallopava</name>
    <dbReference type="NCBI Taxonomy" id="253628"/>
    <lineage>
        <taxon>Eukaryota</taxon>
        <taxon>Fungi</taxon>
        <taxon>Dikarya</taxon>
        <taxon>Ascomycota</taxon>
        <taxon>Pezizomycotina</taxon>
        <taxon>Dothideomycetes</taxon>
        <taxon>Pleosporomycetidae</taxon>
        <taxon>Venturiales</taxon>
        <taxon>Sympoventuriaceae</taxon>
        <taxon>Verruconis</taxon>
    </lineage>
</organism>
<evidence type="ECO:0000256" key="1">
    <source>
        <dbReference type="SAM" id="MobiDB-lite"/>
    </source>
</evidence>
<dbReference type="PANTHER" id="PTHR38887:SF1">
    <property type="entry name" value="RAS MODIFICATION PROTEIN ERF4"/>
    <property type="match status" value="1"/>
</dbReference>
<dbReference type="HOGENOM" id="CLU_055687_0_0_1"/>
<name>A0A0D1XEV9_9PEZI</name>
<dbReference type="InParanoid" id="A0A0D1XEV9"/>
<dbReference type="OrthoDB" id="37659at2759"/>
<dbReference type="InterPro" id="IPR053221">
    <property type="entry name" value="Burnettramic_acid_biosynth"/>
</dbReference>
<dbReference type="GeneID" id="27315698"/>
<dbReference type="Proteomes" id="UP000053259">
    <property type="component" value="Unassembled WGS sequence"/>
</dbReference>
<dbReference type="STRING" id="253628.A0A0D1XEV9"/>
<reference evidence="2 3" key="1">
    <citation type="submission" date="2015-01" db="EMBL/GenBank/DDBJ databases">
        <title>The Genome Sequence of Ochroconis gallopava CBS43764.</title>
        <authorList>
            <consortium name="The Broad Institute Genomics Platform"/>
            <person name="Cuomo C."/>
            <person name="de Hoog S."/>
            <person name="Gorbushina A."/>
            <person name="Stielow B."/>
            <person name="Teixiera M."/>
            <person name="Abouelleil A."/>
            <person name="Chapman S.B."/>
            <person name="Priest M."/>
            <person name="Young S.K."/>
            <person name="Wortman J."/>
            <person name="Nusbaum C."/>
            <person name="Birren B."/>
        </authorList>
    </citation>
    <scope>NUCLEOTIDE SEQUENCE [LARGE SCALE GENOMIC DNA]</scope>
    <source>
        <strain evidence="2 3">CBS 43764</strain>
    </source>
</reference>
<dbReference type="AlphaFoldDB" id="A0A0D1XEV9"/>
<feature type="compositionally biased region" description="Polar residues" evidence="1">
    <location>
        <begin position="11"/>
        <end position="20"/>
    </location>
</feature>
<evidence type="ECO:0000313" key="3">
    <source>
        <dbReference type="Proteomes" id="UP000053259"/>
    </source>
</evidence>